<dbReference type="PANTHER" id="PTHR12526">
    <property type="entry name" value="GLYCOSYLTRANSFERASE"/>
    <property type="match status" value="1"/>
</dbReference>
<dbReference type="Gene3D" id="3.40.50.2000">
    <property type="entry name" value="Glycogen Phosphorylase B"/>
    <property type="match status" value="2"/>
</dbReference>
<dbReference type="InterPro" id="IPR001296">
    <property type="entry name" value="Glyco_trans_1"/>
</dbReference>
<evidence type="ECO:0000313" key="3">
    <source>
        <dbReference type="Proteomes" id="UP000182975"/>
    </source>
</evidence>
<keyword evidence="3" id="KW-1185">Reference proteome</keyword>
<reference evidence="3" key="1">
    <citation type="submission" date="2016-10" db="EMBL/GenBank/DDBJ databases">
        <authorList>
            <person name="Varghese N."/>
        </authorList>
    </citation>
    <scope>NUCLEOTIDE SEQUENCE [LARGE SCALE GENOMIC DNA]</scope>
    <source>
        <strain evidence="3">DSM 21843</strain>
    </source>
</reference>
<organism evidence="2 3">
    <name type="scientific">Denitrobacterium detoxificans</name>
    <dbReference type="NCBI Taxonomy" id="79604"/>
    <lineage>
        <taxon>Bacteria</taxon>
        <taxon>Bacillati</taxon>
        <taxon>Actinomycetota</taxon>
        <taxon>Coriobacteriia</taxon>
        <taxon>Eggerthellales</taxon>
        <taxon>Eggerthellaceae</taxon>
        <taxon>Denitrobacterium</taxon>
    </lineage>
</organism>
<dbReference type="AlphaFoldDB" id="A0A1H8QQ29"/>
<evidence type="ECO:0000313" key="2">
    <source>
        <dbReference type="EMBL" id="SEO56156.1"/>
    </source>
</evidence>
<name>A0A1H8QQ29_9ACTN</name>
<gene>
    <name evidence="2" type="ORF">SAMN02910314_00568</name>
</gene>
<sequence length="412" mass="45796">MVMERVNRKIALVTMDVRLPGETQGLDRTAFIAGMLADAGYEVDLITSSFQHWDKAQRNTADPAYQTHGYRVVFIDAPNYSKNVTPSRVRNHTIVSRRLAEYFKRHNDYGLVLAKVPPNDMALVCAKYAEEAGIPFVVDVNDLWPEAMRMVFDVPLLSPLLFRGFKRDAEAVYARTTAAIGTSEEYALRPSKYMNHVIPHITVYVGNDVSAFDAEAAAHASLVRKPEDEFWVTYAGTIGTSYDIRTMVLAADHLKRCGHADVRMVILGDGPLAPELRQLAAQLGCNCTFLGYRPHEEMAAYLQASDVLVNSFVKKAPQSIVSKIGDYLAAGKPMINTLANEEFTRKVTNDGFGVNIASEDPDALAAAILELQERPQVRARMGAAARRIAEEQFDRPVAYQRIVKLVDNLLSE</sequence>
<dbReference type="EMBL" id="FOEC01000002">
    <property type="protein sequence ID" value="SEO56156.1"/>
    <property type="molecule type" value="Genomic_DNA"/>
</dbReference>
<dbReference type="GO" id="GO:0016757">
    <property type="term" value="F:glycosyltransferase activity"/>
    <property type="evidence" value="ECO:0007669"/>
    <property type="project" value="InterPro"/>
</dbReference>
<dbReference type="Proteomes" id="UP000182975">
    <property type="component" value="Unassembled WGS sequence"/>
</dbReference>
<keyword evidence="2" id="KW-0808">Transferase</keyword>
<dbReference type="SUPFAM" id="SSF53756">
    <property type="entry name" value="UDP-Glycosyltransferase/glycogen phosphorylase"/>
    <property type="match status" value="1"/>
</dbReference>
<dbReference type="Pfam" id="PF00534">
    <property type="entry name" value="Glycos_transf_1"/>
    <property type="match status" value="1"/>
</dbReference>
<evidence type="ECO:0000259" key="1">
    <source>
        <dbReference type="Pfam" id="PF00534"/>
    </source>
</evidence>
<dbReference type="STRING" id="79604.AAY81_08750"/>
<proteinExistence type="predicted"/>
<dbReference type="CDD" id="cd03794">
    <property type="entry name" value="GT4_WbuB-like"/>
    <property type="match status" value="1"/>
</dbReference>
<protein>
    <submittedName>
        <fullName evidence="2">Glycosyltransferase involved in cell wall bisynthesis</fullName>
    </submittedName>
</protein>
<feature type="domain" description="Glycosyl transferase family 1" evidence="1">
    <location>
        <begin position="224"/>
        <end position="387"/>
    </location>
</feature>
<accession>A0A1H8QQ29</accession>